<keyword evidence="1" id="KW-0732">Signal</keyword>
<gene>
    <name evidence="2" type="ORF">WMO64_06505</name>
</gene>
<protein>
    <submittedName>
        <fullName evidence="2">Uncharacterized protein</fullName>
    </submittedName>
</protein>
<accession>A0ABV1E736</accession>
<reference evidence="2 3" key="1">
    <citation type="submission" date="2024-03" db="EMBL/GenBank/DDBJ databases">
        <title>Human intestinal bacterial collection.</title>
        <authorList>
            <person name="Pauvert C."/>
            <person name="Hitch T.C.A."/>
            <person name="Clavel T."/>
        </authorList>
    </citation>
    <scope>NUCLEOTIDE SEQUENCE [LARGE SCALE GENOMIC DNA]</scope>
    <source>
        <strain evidence="2 3">CLA-AP-H29</strain>
    </source>
</reference>
<comment type="caution">
    <text evidence="2">The sequence shown here is derived from an EMBL/GenBank/DDBJ whole genome shotgun (WGS) entry which is preliminary data.</text>
</comment>
<keyword evidence="3" id="KW-1185">Reference proteome</keyword>
<evidence type="ECO:0000256" key="1">
    <source>
        <dbReference type="SAM" id="SignalP"/>
    </source>
</evidence>
<name>A0ABV1E736_9FIRM</name>
<evidence type="ECO:0000313" key="2">
    <source>
        <dbReference type="EMBL" id="MEQ2443116.1"/>
    </source>
</evidence>
<feature type="chain" id="PRO_5045099400" evidence="1">
    <location>
        <begin position="25"/>
        <end position="119"/>
    </location>
</feature>
<dbReference type="EMBL" id="JBBMFK010000008">
    <property type="protein sequence ID" value="MEQ2443116.1"/>
    <property type="molecule type" value="Genomic_DNA"/>
</dbReference>
<sequence length="119" mass="12857">MKRARRAVALILMLCMLLGMSAYAENELSCDIVEDWDASTDLMDAEKYQSTNCTLTLGSDTEVGGYVAMKATNYGPLLTVTAQFAAGKSVGVWVKQADAWISPQKVSASWTPLTASRTP</sequence>
<dbReference type="RefSeq" id="WP_294518025.1">
    <property type="nucleotide sequence ID" value="NZ_JBBMFK010000008.1"/>
</dbReference>
<feature type="signal peptide" evidence="1">
    <location>
        <begin position="1"/>
        <end position="24"/>
    </location>
</feature>
<proteinExistence type="predicted"/>
<evidence type="ECO:0000313" key="3">
    <source>
        <dbReference type="Proteomes" id="UP001464378"/>
    </source>
</evidence>
<organism evidence="2 3">
    <name type="scientific">Pseudoflavonifractor intestinihominis</name>
    <dbReference type="NCBI Taxonomy" id="3133171"/>
    <lineage>
        <taxon>Bacteria</taxon>
        <taxon>Bacillati</taxon>
        <taxon>Bacillota</taxon>
        <taxon>Clostridia</taxon>
        <taxon>Eubacteriales</taxon>
        <taxon>Oscillospiraceae</taxon>
        <taxon>Pseudoflavonifractor</taxon>
    </lineage>
</organism>
<dbReference type="Proteomes" id="UP001464378">
    <property type="component" value="Unassembled WGS sequence"/>
</dbReference>